<reference evidence="2 3" key="1">
    <citation type="submission" date="2018-08" db="EMBL/GenBank/DDBJ databases">
        <title>Paenibacillus sp. M4BSY-1, whole genome shotgun sequence.</title>
        <authorList>
            <person name="Tuo L."/>
        </authorList>
    </citation>
    <scope>NUCLEOTIDE SEQUENCE [LARGE SCALE GENOMIC DNA]</scope>
    <source>
        <strain evidence="2 3">M4BSY-1</strain>
    </source>
</reference>
<feature type="domain" description="DUF4825" evidence="1">
    <location>
        <begin position="62"/>
        <end position="155"/>
    </location>
</feature>
<sequence>MIVNKSSKPKKIMMIAALGGAAALLWGALFVWAAEPLGKTPTQITEPSVLYAGYDLEQIAEDMTQYVGDNSKVSRIASWLPSPDSRYMQRYIAIASSEQPYGLTLFYEPLDAAGYGELPEAARDLEFAEQSRNNAIVLFAMIGNVDRLTFAYRNTGAPDELITSDYVPLLAYNRSDFSFEADFADKQNHVERLGQYLEQSQSEANVAAALPGEVNPVSYVSESPDGEYFFEVYGQVEHVTSGGMMAAEGIRLLRAGNGEVLWELSPGYYQQSFLWSPDNRYAAVSYQARTGGGTVIVDTEGGAELAVPDVEAIRDFWDGQTTVDDQRPDPYLEALEWVDSDRLRLRIQWEGEDARYEGELVYSMSNQKIVELNLRESGI</sequence>
<dbReference type="AlphaFoldDB" id="A0A371PMY9"/>
<dbReference type="EMBL" id="QUBQ01000001">
    <property type="protein sequence ID" value="REK77574.1"/>
    <property type="molecule type" value="Genomic_DNA"/>
</dbReference>
<comment type="caution">
    <text evidence="2">The sequence shown here is derived from an EMBL/GenBank/DDBJ whole genome shotgun (WGS) entry which is preliminary data.</text>
</comment>
<accession>A0A371PMY9</accession>
<evidence type="ECO:0000259" key="1">
    <source>
        <dbReference type="Pfam" id="PF16107"/>
    </source>
</evidence>
<dbReference type="Pfam" id="PF16107">
    <property type="entry name" value="DUF4825"/>
    <property type="match status" value="1"/>
</dbReference>
<keyword evidence="3" id="KW-1185">Reference proteome</keyword>
<dbReference type="InterPro" id="IPR011044">
    <property type="entry name" value="Quino_amine_DH_bsu"/>
</dbReference>
<dbReference type="Proteomes" id="UP000261905">
    <property type="component" value="Unassembled WGS sequence"/>
</dbReference>
<proteinExistence type="predicted"/>
<evidence type="ECO:0000313" key="3">
    <source>
        <dbReference type="Proteomes" id="UP000261905"/>
    </source>
</evidence>
<dbReference type="SUPFAM" id="SSF50969">
    <property type="entry name" value="YVTN repeat-like/Quinoprotein amine dehydrogenase"/>
    <property type="match status" value="1"/>
</dbReference>
<dbReference type="InterPro" id="IPR032250">
    <property type="entry name" value="DUF4825"/>
</dbReference>
<protein>
    <submittedName>
        <fullName evidence="2">DUF4825 domain-containing protein</fullName>
    </submittedName>
</protein>
<evidence type="ECO:0000313" key="2">
    <source>
        <dbReference type="EMBL" id="REK77574.1"/>
    </source>
</evidence>
<dbReference type="RefSeq" id="WP_116045270.1">
    <property type="nucleotide sequence ID" value="NZ_QUBQ01000001.1"/>
</dbReference>
<dbReference type="OrthoDB" id="9770467at2"/>
<gene>
    <name evidence="2" type="ORF">DX130_11440</name>
</gene>
<organism evidence="2 3">
    <name type="scientific">Paenibacillus paeoniae</name>
    <dbReference type="NCBI Taxonomy" id="2292705"/>
    <lineage>
        <taxon>Bacteria</taxon>
        <taxon>Bacillati</taxon>
        <taxon>Bacillota</taxon>
        <taxon>Bacilli</taxon>
        <taxon>Bacillales</taxon>
        <taxon>Paenibacillaceae</taxon>
        <taxon>Paenibacillus</taxon>
    </lineage>
</organism>
<name>A0A371PMY9_9BACL</name>